<protein>
    <recommendedName>
        <fullName evidence="6">WD repeat, SAM and U-box domain-containing protein 1</fullName>
    </recommendedName>
</protein>
<dbReference type="Pfam" id="PF04564">
    <property type="entry name" value="U-box"/>
    <property type="match status" value="1"/>
</dbReference>
<dbReference type="Gene3D" id="1.10.150.50">
    <property type="entry name" value="Transcription Factor, Ets-1"/>
    <property type="match status" value="1"/>
</dbReference>
<evidence type="ECO:0000259" key="3">
    <source>
        <dbReference type="PROSITE" id="PS51698"/>
    </source>
</evidence>
<dbReference type="InterPro" id="IPR001660">
    <property type="entry name" value="SAM"/>
</dbReference>
<feature type="domain" description="SAM" evidence="2">
    <location>
        <begin position="29"/>
        <end position="93"/>
    </location>
</feature>
<evidence type="ECO:0008006" key="6">
    <source>
        <dbReference type="Google" id="ProtNLM"/>
    </source>
</evidence>
<dbReference type="PROSITE" id="PS51698">
    <property type="entry name" value="U_BOX"/>
    <property type="match status" value="1"/>
</dbReference>
<gene>
    <name evidence="4" type="ORF">V5799_005252</name>
</gene>
<proteinExistence type="predicted"/>
<organism evidence="4 5">
    <name type="scientific">Amblyomma americanum</name>
    <name type="common">Lone star tick</name>
    <dbReference type="NCBI Taxonomy" id="6943"/>
    <lineage>
        <taxon>Eukaryota</taxon>
        <taxon>Metazoa</taxon>
        <taxon>Ecdysozoa</taxon>
        <taxon>Arthropoda</taxon>
        <taxon>Chelicerata</taxon>
        <taxon>Arachnida</taxon>
        <taxon>Acari</taxon>
        <taxon>Parasitiformes</taxon>
        <taxon>Ixodida</taxon>
        <taxon>Ixodoidea</taxon>
        <taxon>Ixodidae</taxon>
        <taxon>Amblyomminae</taxon>
        <taxon>Amblyomma</taxon>
    </lineage>
</organism>
<dbReference type="SMART" id="SM00504">
    <property type="entry name" value="Ubox"/>
    <property type="match status" value="1"/>
</dbReference>
<feature type="region of interest" description="Disordered" evidence="1">
    <location>
        <begin position="1"/>
        <end position="22"/>
    </location>
</feature>
<dbReference type="Proteomes" id="UP001321473">
    <property type="component" value="Unassembled WGS sequence"/>
</dbReference>
<dbReference type="InterPro" id="IPR052085">
    <property type="entry name" value="WD-SAM-U-box"/>
</dbReference>
<dbReference type="PANTHER" id="PTHR46573:SF1">
    <property type="entry name" value="WD REPEAT, SAM AND U-BOX DOMAIN-CONTAINING PROTEIN 1"/>
    <property type="match status" value="1"/>
</dbReference>
<dbReference type="CDD" id="cd16655">
    <property type="entry name" value="RING-Ubox_WDSUB1-like"/>
    <property type="match status" value="1"/>
</dbReference>
<dbReference type="EMBL" id="JARKHS020024710">
    <property type="protein sequence ID" value="KAK8767967.1"/>
    <property type="molecule type" value="Genomic_DNA"/>
</dbReference>
<evidence type="ECO:0000256" key="1">
    <source>
        <dbReference type="SAM" id="MobiDB-lite"/>
    </source>
</evidence>
<evidence type="ECO:0000313" key="4">
    <source>
        <dbReference type="EMBL" id="KAK8767967.1"/>
    </source>
</evidence>
<dbReference type="InterPro" id="IPR003613">
    <property type="entry name" value="Ubox_domain"/>
</dbReference>
<accession>A0AAQ4DZS7</accession>
<dbReference type="AlphaFoldDB" id="A0AAQ4DZS7"/>
<evidence type="ECO:0000313" key="5">
    <source>
        <dbReference type="Proteomes" id="UP001321473"/>
    </source>
</evidence>
<reference evidence="4 5" key="1">
    <citation type="journal article" date="2023" name="Arcadia Sci">
        <title>De novo assembly of a long-read Amblyomma americanum tick genome.</title>
        <authorList>
            <person name="Chou S."/>
            <person name="Poskanzer K.E."/>
            <person name="Rollins M."/>
            <person name="Thuy-Boun P.S."/>
        </authorList>
    </citation>
    <scope>NUCLEOTIDE SEQUENCE [LARGE SCALE GENOMIC DNA]</scope>
    <source>
        <strain evidence="4">F_SG_1</strain>
        <tissue evidence="4">Salivary glands</tissue>
    </source>
</reference>
<dbReference type="InterPro" id="IPR013083">
    <property type="entry name" value="Znf_RING/FYVE/PHD"/>
</dbReference>
<dbReference type="Pfam" id="PF00536">
    <property type="entry name" value="SAM_1"/>
    <property type="match status" value="1"/>
</dbReference>
<name>A0AAQ4DZS7_AMBAM</name>
<feature type="compositionally biased region" description="Basic and acidic residues" evidence="1">
    <location>
        <begin position="1"/>
        <end position="10"/>
    </location>
</feature>
<feature type="domain" description="U-box" evidence="3">
    <location>
        <begin position="107"/>
        <end position="194"/>
    </location>
</feature>
<dbReference type="GO" id="GO:0016567">
    <property type="term" value="P:protein ubiquitination"/>
    <property type="evidence" value="ECO:0007669"/>
    <property type="project" value="InterPro"/>
</dbReference>
<dbReference type="InterPro" id="IPR013761">
    <property type="entry name" value="SAM/pointed_sf"/>
</dbReference>
<dbReference type="PANTHER" id="PTHR46573">
    <property type="entry name" value="WD REPEAT, SAM AND U-BOX DOMAIN-CONTAINING PROTEIN 1"/>
    <property type="match status" value="1"/>
</dbReference>
<dbReference type="GO" id="GO:0004842">
    <property type="term" value="F:ubiquitin-protein transferase activity"/>
    <property type="evidence" value="ECO:0007669"/>
    <property type="project" value="InterPro"/>
</dbReference>
<evidence type="ECO:0000259" key="2">
    <source>
        <dbReference type="PROSITE" id="PS50105"/>
    </source>
</evidence>
<dbReference type="Gene3D" id="3.30.40.10">
    <property type="entry name" value="Zinc/RING finger domain, C3HC4 (zinc finger)"/>
    <property type="match status" value="1"/>
</dbReference>
<dbReference type="PROSITE" id="PS50105">
    <property type="entry name" value="SAM_DOMAIN"/>
    <property type="match status" value="1"/>
</dbReference>
<comment type="caution">
    <text evidence="4">The sequence shown here is derived from an EMBL/GenBank/DDBJ whole genome shotgun (WGS) entry which is preliminary data.</text>
</comment>
<sequence length="194" mass="21602">MGEGHEEKPKPQPQPQPKEGVGVAAVGRWSVDQVGEWLEGLGMGQHRAAFEEHAIDGQELLHLTHEGLSNALHVDALGTRARLLREVQALKHPLWRHLPPAGEEDAALPEELFCPITQEPMRDPVVAAAMLRSSRKSVMVLGSDCADGYSYERTAINRWLESGKETSPMTNEPLEHTMVLPNRTLLLLIQKYLR</sequence>
<dbReference type="SMART" id="SM00454">
    <property type="entry name" value="SAM"/>
    <property type="match status" value="1"/>
</dbReference>
<keyword evidence="5" id="KW-1185">Reference proteome</keyword>
<dbReference type="SUPFAM" id="SSF47769">
    <property type="entry name" value="SAM/Pointed domain"/>
    <property type="match status" value="1"/>
</dbReference>
<dbReference type="SUPFAM" id="SSF57850">
    <property type="entry name" value="RING/U-box"/>
    <property type="match status" value="1"/>
</dbReference>